<dbReference type="VEuPathDB" id="FungiDB:SPSK_06819"/>
<reference evidence="1 2" key="1">
    <citation type="journal article" date="2014" name="BMC Genomics">
        <title>Comparative genomics of the major fungal agents of human and animal Sporotrichosis: Sporothrix schenckii and Sporothrix brasiliensis.</title>
        <authorList>
            <person name="Teixeira M.M."/>
            <person name="de Almeida L.G."/>
            <person name="Kubitschek-Barreira P."/>
            <person name="Alves F.L."/>
            <person name="Kioshima E.S."/>
            <person name="Abadio A.K."/>
            <person name="Fernandes L."/>
            <person name="Derengowski L.S."/>
            <person name="Ferreira K.S."/>
            <person name="Souza R.C."/>
            <person name="Ruiz J.C."/>
            <person name="de Andrade N.C."/>
            <person name="Paes H.C."/>
            <person name="Nicola A.M."/>
            <person name="Albuquerque P."/>
            <person name="Gerber A.L."/>
            <person name="Martins V.P."/>
            <person name="Peconick L.D."/>
            <person name="Neto A.V."/>
            <person name="Chaucanez C.B."/>
            <person name="Silva P.A."/>
            <person name="Cunha O.L."/>
            <person name="de Oliveira F.F."/>
            <person name="dos Santos T.C."/>
            <person name="Barros A.L."/>
            <person name="Soares M.A."/>
            <person name="de Oliveira L.M."/>
            <person name="Marini M.M."/>
            <person name="Villalobos-Duno H."/>
            <person name="Cunha M.M."/>
            <person name="de Hoog S."/>
            <person name="da Silveira J.F."/>
            <person name="Henrissat B."/>
            <person name="Nino-Vega G.A."/>
            <person name="Cisalpino P.S."/>
            <person name="Mora-Montes H.M."/>
            <person name="Almeida S.R."/>
            <person name="Stajich J.E."/>
            <person name="Lopes-Bezerra L.M."/>
            <person name="Vasconcelos A.T."/>
            <person name="Felipe M.S."/>
        </authorList>
    </citation>
    <scope>NUCLEOTIDE SEQUENCE [LARGE SCALE GENOMIC DNA]</scope>
    <source>
        <strain evidence="1 2">1099-18</strain>
    </source>
</reference>
<reference evidence="1 2" key="2">
    <citation type="journal article" date="2015" name="Eukaryot. Cell">
        <title>Asexual propagation of a virulent clone complex in a human and feline outbreak of sporotrichosis.</title>
        <authorList>
            <person name="Teixeira Mde M."/>
            <person name="Rodrigues A.M."/>
            <person name="Tsui C.K."/>
            <person name="de Almeida L.G."/>
            <person name="Van Diepeningen A.D."/>
            <person name="van den Ende B.G."/>
            <person name="Fernandes G.F."/>
            <person name="Kano R."/>
            <person name="Hamelin R.C."/>
            <person name="Lopes-Bezerra L.M."/>
            <person name="Vasconcelos A.T."/>
            <person name="de Hoog S."/>
            <person name="de Camargo Z.P."/>
            <person name="Felipe M.S."/>
        </authorList>
    </citation>
    <scope>NUCLEOTIDE SEQUENCE [LARGE SCALE GENOMIC DNA]</scope>
    <source>
        <strain evidence="1 2">1099-18</strain>
    </source>
</reference>
<sequence>MPPPAAKYERHVGGKRWRCDKARELALLYSKILASSDSLRWATGVSSAAAPKPKDGGIQKAVEPCDLRLRD</sequence>
<protein>
    <submittedName>
        <fullName evidence="1">Uncharacterized protein</fullName>
    </submittedName>
</protein>
<accession>A0A0F2MKG7</accession>
<dbReference type="AlphaFoldDB" id="A0A0F2MKG7"/>
<evidence type="ECO:0000313" key="1">
    <source>
        <dbReference type="EMBL" id="KJR89330.1"/>
    </source>
</evidence>
<organism evidence="1 2">
    <name type="scientific">Sporothrix schenckii 1099-18</name>
    <dbReference type="NCBI Taxonomy" id="1397361"/>
    <lineage>
        <taxon>Eukaryota</taxon>
        <taxon>Fungi</taxon>
        <taxon>Dikarya</taxon>
        <taxon>Ascomycota</taxon>
        <taxon>Pezizomycotina</taxon>
        <taxon>Sordariomycetes</taxon>
        <taxon>Sordariomycetidae</taxon>
        <taxon>Ophiostomatales</taxon>
        <taxon>Ophiostomataceae</taxon>
        <taxon>Sporothrix</taxon>
    </lineage>
</organism>
<dbReference type="Proteomes" id="UP000033710">
    <property type="component" value="Unassembled WGS sequence"/>
</dbReference>
<proteinExistence type="predicted"/>
<dbReference type="RefSeq" id="XP_016592006.1">
    <property type="nucleotide sequence ID" value="XM_016733511.1"/>
</dbReference>
<gene>
    <name evidence="1" type="ORF">SPSK_06819</name>
</gene>
<dbReference type="GeneID" id="27668788"/>
<dbReference type="KEGG" id="ssck:SPSK_06819"/>
<comment type="caution">
    <text evidence="1">The sequence shown here is derived from an EMBL/GenBank/DDBJ whole genome shotgun (WGS) entry which is preliminary data.</text>
</comment>
<name>A0A0F2MKG7_SPOSC</name>
<evidence type="ECO:0000313" key="2">
    <source>
        <dbReference type="Proteomes" id="UP000033710"/>
    </source>
</evidence>
<dbReference type="EMBL" id="AXCR01000001">
    <property type="protein sequence ID" value="KJR89330.1"/>
    <property type="molecule type" value="Genomic_DNA"/>
</dbReference>